<dbReference type="EMBL" id="PFWU01000019">
    <property type="protein sequence ID" value="PJA45787.1"/>
    <property type="molecule type" value="Genomic_DNA"/>
</dbReference>
<dbReference type="InterPro" id="IPR050141">
    <property type="entry name" value="GCL_type2/YbdK_subfam"/>
</dbReference>
<organism evidence="1 2">
    <name type="scientific">Candidatus Uhrbacteria bacterium CG_4_9_14_3_um_filter_50_9</name>
    <dbReference type="NCBI Taxonomy" id="1975035"/>
    <lineage>
        <taxon>Bacteria</taxon>
        <taxon>Candidatus Uhriibacteriota</taxon>
    </lineage>
</organism>
<dbReference type="InterPro" id="IPR014746">
    <property type="entry name" value="Gln_synth/guanido_kin_cat_dom"/>
</dbReference>
<dbReference type="Gene3D" id="3.30.590.20">
    <property type="match status" value="1"/>
</dbReference>
<dbReference type="PANTHER" id="PTHR36510:SF3">
    <property type="entry name" value="CONSERVED PROTEIN"/>
    <property type="match status" value="1"/>
</dbReference>
<sequence length="472" mass="53071">MSQSSDTFCRHSRAERFDESYPHFPAMREALRSTLLRLVSDIERFERPIGSMRLVGVELETSCVRSDGHTLDQRIRDQLVEANLSRGWQKELGAAQIELAPDPVDVTAAGGFTTLKRLILSESAHLREELALHDARPIRMGSDPIVEVDERCRTRGVERYLLVPDFHRDNRRAGMPATIGVGHTQIRTENPTAVGACSSIQATIDCMGIKDGLDMLNASFEVGPYAVALSANARFLNGLDTGFADIRSALWETSHDVRTWGEVVTGHSTRSGLPSHYFNSVEAYAQDLFDQPSILDNPDAAIEIAVGLYWREARLKFLRHTEERPQLAVEFRPVSLQPTPFEDYAMIAFAVGLIHVFTTSPLPRLPLHLVQDNRWSAMVHGLRGKLWIMTEDGPKLRSGMDVLRQMIERAADGLSRLGANKEEINEVREVWSDRLTDGCPSDVLFAELKEQWSKSLDGSRPIHRELLREQIL</sequence>
<dbReference type="PANTHER" id="PTHR36510">
    <property type="entry name" value="GLUTAMATE--CYSTEINE LIGASE 2-RELATED"/>
    <property type="match status" value="1"/>
</dbReference>
<evidence type="ECO:0000313" key="2">
    <source>
        <dbReference type="Proteomes" id="UP000229385"/>
    </source>
</evidence>
<evidence type="ECO:0000313" key="1">
    <source>
        <dbReference type="EMBL" id="PJA45787.1"/>
    </source>
</evidence>
<dbReference type="AlphaFoldDB" id="A0A2M7XD29"/>
<dbReference type="Proteomes" id="UP000229385">
    <property type="component" value="Unassembled WGS sequence"/>
</dbReference>
<dbReference type="GO" id="GO:0004357">
    <property type="term" value="F:glutamate-cysteine ligase activity"/>
    <property type="evidence" value="ECO:0007669"/>
    <property type="project" value="InterPro"/>
</dbReference>
<reference evidence="2" key="1">
    <citation type="submission" date="2017-09" db="EMBL/GenBank/DDBJ databases">
        <title>Depth-based differentiation of microbial function through sediment-hosted aquifers and enrichment of novel symbionts in the deep terrestrial subsurface.</title>
        <authorList>
            <person name="Probst A.J."/>
            <person name="Ladd B."/>
            <person name="Jarett J.K."/>
            <person name="Geller-Mcgrath D.E."/>
            <person name="Sieber C.M.K."/>
            <person name="Emerson J.B."/>
            <person name="Anantharaman K."/>
            <person name="Thomas B.C."/>
            <person name="Malmstrom R."/>
            <person name="Stieglmeier M."/>
            <person name="Klingl A."/>
            <person name="Woyke T."/>
            <person name="Ryan C.M."/>
            <person name="Banfield J.F."/>
        </authorList>
    </citation>
    <scope>NUCLEOTIDE SEQUENCE [LARGE SCALE GENOMIC DNA]</scope>
</reference>
<dbReference type="GO" id="GO:0042398">
    <property type="term" value="P:modified amino acid biosynthetic process"/>
    <property type="evidence" value="ECO:0007669"/>
    <property type="project" value="InterPro"/>
</dbReference>
<protein>
    <recommendedName>
        <fullName evidence="3">Glutamate--cysteine ligase</fullName>
    </recommendedName>
</protein>
<name>A0A2M7XD29_9BACT</name>
<dbReference type="SUPFAM" id="SSF55931">
    <property type="entry name" value="Glutamine synthetase/guanido kinase"/>
    <property type="match status" value="1"/>
</dbReference>
<dbReference type="InterPro" id="IPR006336">
    <property type="entry name" value="GCS2"/>
</dbReference>
<evidence type="ECO:0008006" key="3">
    <source>
        <dbReference type="Google" id="ProtNLM"/>
    </source>
</evidence>
<comment type="caution">
    <text evidence="1">The sequence shown here is derived from an EMBL/GenBank/DDBJ whole genome shotgun (WGS) entry which is preliminary data.</text>
</comment>
<accession>A0A2M7XD29</accession>
<dbReference type="Pfam" id="PF04107">
    <property type="entry name" value="GCS2"/>
    <property type="match status" value="1"/>
</dbReference>
<feature type="non-terminal residue" evidence="1">
    <location>
        <position position="472"/>
    </location>
</feature>
<gene>
    <name evidence="1" type="ORF">CO174_01555</name>
</gene>
<proteinExistence type="predicted"/>